<dbReference type="EMBL" id="JAQNDN010000001">
    <property type="protein sequence ID" value="MDC0666407.1"/>
    <property type="molecule type" value="Genomic_DNA"/>
</dbReference>
<dbReference type="PANTHER" id="PTHR46796:SF2">
    <property type="entry name" value="TRANSCRIPTIONAL REGULATORY PROTEIN"/>
    <property type="match status" value="1"/>
</dbReference>
<reference evidence="5 6" key="1">
    <citation type="submission" date="2022-11" db="EMBL/GenBank/DDBJ databases">
        <title>Minimal conservation of predation-associated metabolite biosynthetic gene clusters underscores biosynthetic potential of Myxococcota including descriptions for ten novel species: Archangium lansinium sp. nov., Myxococcus landrumus sp. nov., Nannocystis bai.</title>
        <authorList>
            <person name="Ahearne A."/>
            <person name="Stevens C."/>
            <person name="Dowd S."/>
        </authorList>
    </citation>
    <scope>NUCLEOTIDE SEQUENCE [LARGE SCALE GENOMIC DNA]</scope>
    <source>
        <strain evidence="5 6">NCELM</strain>
    </source>
</reference>
<keyword evidence="1" id="KW-0805">Transcription regulation</keyword>
<dbReference type="Pfam" id="PF12833">
    <property type="entry name" value="HTH_18"/>
    <property type="match status" value="1"/>
</dbReference>
<proteinExistence type="predicted"/>
<dbReference type="RefSeq" id="WP_271993945.1">
    <property type="nucleotide sequence ID" value="NZ_JAQNDN010000001.1"/>
</dbReference>
<evidence type="ECO:0000256" key="3">
    <source>
        <dbReference type="ARBA" id="ARBA00023163"/>
    </source>
</evidence>
<name>A0ABT5AX30_9BACT</name>
<dbReference type="PANTHER" id="PTHR46796">
    <property type="entry name" value="HTH-TYPE TRANSCRIPTIONAL ACTIVATOR RHAS-RELATED"/>
    <property type="match status" value="1"/>
</dbReference>
<evidence type="ECO:0000313" key="5">
    <source>
        <dbReference type="EMBL" id="MDC0666407.1"/>
    </source>
</evidence>
<dbReference type="InterPro" id="IPR018060">
    <property type="entry name" value="HTH_AraC"/>
</dbReference>
<sequence length="241" mass="26215">MDGCRTEVPEHAHDWPVLSLYVMGAYENRSALGVTRISSPSAMLYAAREAHANAIGRYGLEQIDIEFDPAWLKLRGRMVPAPVRCWIGGAVARAARGLAAIWSRAGAVEAELAGATAEFLRFALQSEATRRPVWLEVVEERLATQAPPTTTDLARELGLNPGWLAQAYRAATGEGIGEAVRRKRVELATSLLRGSDAPAAEIAVAAGFCDQSHMIRVFRGLIGRTPAQVRVEGLRRRPPRP</sequence>
<evidence type="ECO:0000256" key="1">
    <source>
        <dbReference type="ARBA" id="ARBA00023015"/>
    </source>
</evidence>
<protein>
    <submittedName>
        <fullName evidence="5">AraC family transcriptional regulator</fullName>
    </submittedName>
</protein>
<dbReference type="SUPFAM" id="SSF46689">
    <property type="entry name" value="Homeodomain-like"/>
    <property type="match status" value="1"/>
</dbReference>
<keyword evidence="6" id="KW-1185">Reference proteome</keyword>
<accession>A0ABT5AX30</accession>
<evidence type="ECO:0000313" key="6">
    <source>
        <dbReference type="Proteomes" id="UP001217838"/>
    </source>
</evidence>
<feature type="domain" description="HTH araC/xylS-type" evidence="4">
    <location>
        <begin position="132"/>
        <end position="232"/>
    </location>
</feature>
<dbReference type="InterPro" id="IPR009057">
    <property type="entry name" value="Homeodomain-like_sf"/>
</dbReference>
<dbReference type="Proteomes" id="UP001217838">
    <property type="component" value="Unassembled WGS sequence"/>
</dbReference>
<dbReference type="PROSITE" id="PS01124">
    <property type="entry name" value="HTH_ARAC_FAMILY_2"/>
    <property type="match status" value="1"/>
</dbReference>
<keyword evidence="3" id="KW-0804">Transcription</keyword>
<evidence type="ECO:0000256" key="2">
    <source>
        <dbReference type="ARBA" id="ARBA00023125"/>
    </source>
</evidence>
<gene>
    <name evidence="5" type="ORF">POL58_01600</name>
</gene>
<comment type="caution">
    <text evidence="5">The sequence shown here is derived from an EMBL/GenBank/DDBJ whole genome shotgun (WGS) entry which is preliminary data.</text>
</comment>
<evidence type="ECO:0000259" key="4">
    <source>
        <dbReference type="PROSITE" id="PS01124"/>
    </source>
</evidence>
<organism evidence="5 6">
    <name type="scientific">Nannocystis radixulma</name>
    <dbReference type="NCBI Taxonomy" id="2995305"/>
    <lineage>
        <taxon>Bacteria</taxon>
        <taxon>Pseudomonadati</taxon>
        <taxon>Myxococcota</taxon>
        <taxon>Polyangia</taxon>
        <taxon>Nannocystales</taxon>
        <taxon>Nannocystaceae</taxon>
        <taxon>Nannocystis</taxon>
    </lineage>
</organism>
<dbReference type="InterPro" id="IPR050204">
    <property type="entry name" value="AraC_XylS_family_regulators"/>
</dbReference>
<keyword evidence="2" id="KW-0238">DNA-binding</keyword>
<dbReference type="SMART" id="SM00342">
    <property type="entry name" value="HTH_ARAC"/>
    <property type="match status" value="1"/>
</dbReference>
<dbReference type="Gene3D" id="1.10.10.60">
    <property type="entry name" value="Homeodomain-like"/>
    <property type="match status" value="1"/>
</dbReference>